<keyword evidence="3" id="KW-1185">Reference proteome</keyword>
<evidence type="ECO:0000313" key="2">
    <source>
        <dbReference type="EMBL" id="MBE1457110.1"/>
    </source>
</evidence>
<name>A0ABR9HE78_9ACTN</name>
<proteinExistence type="predicted"/>
<sequence length="218" mass="23370">MSASASGPTPDGSVAKLIEIAEKPTLGQRLISWASRPPGRLYIPACSVIGLVLLFEDSVPAGHLPTFFVGLGAGLLLAGMGALRLGIALAVARPMIRHYWLRWISAPLIAFAALGLAVADVPLQLRVQASAEQLLELREEVADPTTIPRNGEWTGLYSLRSVSETDGVTHYEVADAGLFQPAGLAYSSEEIPVGVFVPGQDSRIYEHVSGDWYVWVDH</sequence>
<comment type="caution">
    <text evidence="2">The sequence shown here is derived from an EMBL/GenBank/DDBJ whole genome shotgun (WGS) entry which is preliminary data.</text>
</comment>
<dbReference type="EMBL" id="JADBDY010000001">
    <property type="protein sequence ID" value="MBE1457110.1"/>
    <property type="molecule type" value="Genomic_DNA"/>
</dbReference>
<gene>
    <name evidence="2" type="ORF">H4W79_001324</name>
</gene>
<keyword evidence="1" id="KW-1133">Transmembrane helix</keyword>
<organism evidence="2 3">
    <name type="scientific">Nocardiopsis terrae</name>
    <dbReference type="NCBI Taxonomy" id="372655"/>
    <lineage>
        <taxon>Bacteria</taxon>
        <taxon>Bacillati</taxon>
        <taxon>Actinomycetota</taxon>
        <taxon>Actinomycetes</taxon>
        <taxon>Streptosporangiales</taxon>
        <taxon>Nocardiopsidaceae</taxon>
        <taxon>Nocardiopsis</taxon>
    </lineage>
</organism>
<feature type="transmembrane region" description="Helical" evidence="1">
    <location>
        <begin position="99"/>
        <end position="119"/>
    </location>
</feature>
<keyword evidence="1" id="KW-0472">Membrane</keyword>
<evidence type="ECO:0000313" key="3">
    <source>
        <dbReference type="Proteomes" id="UP000598217"/>
    </source>
</evidence>
<keyword evidence="1" id="KW-0812">Transmembrane</keyword>
<evidence type="ECO:0008006" key="4">
    <source>
        <dbReference type="Google" id="ProtNLM"/>
    </source>
</evidence>
<dbReference type="RefSeq" id="WP_191273046.1">
    <property type="nucleotide sequence ID" value="NZ_BMXJ01000006.1"/>
</dbReference>
<reference evidence="2 3" key="1">
    <citation type="submission" date="2020-10" db="EMBL/GenBank/DDBJ databases">
        <title>Sequencing the genomes of 1000 actinobacteria strains.</title>
        <authorList>
            <person name="Klenk H.-P."/>
        </authorList>
    </citation>
    <scope>NUCLEOTIDE SEQUENCE [LARGE SCALE GENOMIC DNA]</scope>
    <source>
        <strain evidence="2 3">DSM 45157</strain>
    </source>
</reference>
<accession>A0ABR9HE78</accession>
<evidence type="ECO:0000256" key="1">
    <source>
        <dbReference type="SAM" id="Phobius"/>
    </source>
</evidence>
<protein>
    <recommendedName>
        <fullName evidence="4">DUF1109 domain-containing protein</fullName>
    </recommendedName>
</protein>
<dbReference type="Proteomes" id="UP000598217">
    <property type="component" value="Unassembled WGS sequence"/>
</dbReference>
<feature type="transmembrane region" description="Helical" evidence="1">
    <location>
        <begin position="67"/>
        <end position="92"/>
    </location>
</feature>